<name>A0ABQ7R8E3_PLUXY</name>
<accession>A0ABQ7R8E3</accession>
<evidence type="ECO:0000313" key="2">
    <source>
        <dbReference type="EMBL" id="KAG7313559.1"/>
    </source>
</evidence>
<feature type="compositionally biased region" description="Low complexity" evidence="1">
    <location>
        <begin position="28"/>
        <end position="38"/>
    </location>
</feature>
<evidence type="ECO:0000256" key="1">
    <source>
        <dbReference type="SAM" id="MobiDB-lite"/>
    </source>
</evidence>
<dbReference type="EMBL" id="JAHIBW010000001">
    <property type="protein sequence ID" value="KAG7313559.1"/>
    <property type="molecule type" value="Genomic_DNA"/>
</dbReference>
<feature type="compositionally biased region" description="Polar residues" evidence="1">
    <location>
        <begin position="63"/>
        <end position="73"/>
    </location>
</feature>
<reference evidence="2 3" key="1">
    <citation type="submission" date="2021-06" db="EMBL/GenBank/DDBJ databases">
        <title>A haploid diamondback moth (Plutella xylostella L.) genome assembly resolves 31 chromosomes and identifies a diamide resistance mutation.</title>
        <authorList>
            <person name="Ward C.M."/>
            <person name="Perry K.D."/>
            <person name="Baker G."/>
            <person name="Powis K."/>
            <person name="Heckel D.G."/>
            <person name="Baxter S.W."/>
        </authorList>
    </citation>
    <scope>NUCLEOTIDE SEQUENCE [LARGE SCALE GENOMIC DNA]</scope>
    <source>
        <strain evidence="2 3">LV</strain>
        <tissue evidence="2">Single pupa</tissue>
    </source>
</reference>
<feature type="region of interest" description="Disordered" evidence="1">
    <location>
        <begin position="19"/>
        <end position="39"/>
    </location>
</feature>
<feature type="region of interest" description="Disordered" evidence="1">
    <location>
        <begin position="61"/>
        <end position="98"/>
    </location>
</feature>
<evidence type="ECO:0000313" key="3">
    <source>
        <dbReference type="Proteomes" id="UP000823941"/>
    </source>
</evidence>
<dbReference type="Proteomes" id="UP000823941">
    <property type="component" value="Chromosome 1"/>
</dbReference>
<gene>
    <name evidence="2" type="ORF">JYU34_000708</name>
</gene>
<protein>
    <submittedName>
        <fullName evidence="2">Uncharacterized protein</fullName>
    </submittedName>
</protein>
<feature type="non-terminal residue" evidence="2">
    <location>
        <position position="1"/>
    </location>
</feature>
<proteinExistence type="predicted"/>
<comment type="caution">
    <text evidence="2">The sequence shown here is derived from an EMBL/GenBank/DDBJ whole genome shotgun (WGS) entry which is preliminary data.</text>
</comment>
<organism evidence="2 3">
    <name type="scientific">Plutella xylostella</name>
    <name type="common">Diamondback moth</name>
    <name type="synonym">Plutella maculipennis</name>
    <dbReference type="NCBI Taxonomy" id="51655"/>
    <lineage>
        <taxon>Eukaryota</taxon>
        <taxon>Metazoa</taxon>
        <taxon>Ecdysozoa</taxon>
        <taxon>Arthropoda</taxon>
        <taxon>Hexapoda</taxon>
        <taxon>Insecta</taxon>
        <taxon>Pterygota</taxon>
        <taxon>Neoptera</taxon>
        <taxon>Endopterygota</taxon>
        <taxon>Lepidoptera</taxon>
        <taxon>Glossata</taxon>
        <taxon>Ditrysia</taxon>
        <taxon>Yponomeutoidea</taxon>
        <taxon>Plutellidae</taxon>
        <taxon>Plutella</taxon>
    </lineage>
</organism>
<sequence length="127" mass="13623">ASGGDVVRLGVAQRAASMAERRGALAAPPGTDTRIPTRTPRRDRYRAPTIELATGCCPGLDASTDTATMTTIRPSGASDPGGNNPLAVSRTPHAGPPRDQHLQYLLHCRKPTLRIDCRRDVTLLHDY</sequence>
<keyword evidence="3" id="KW-1185">Reference proteome</keyword>